<proteinExistence type="predicted"/>
<evidence type="ECO:0000313" key="16">
    <source>
        <dbReference type="Proteomes" id="UP000694701"/>
    </source>
</evidence>
<dbReference type="Gene3D" id="2.30.30.40">
    <property type="entry name" value="SH3 Domains"/>
    <property type="match status" value="1"/>
</dbReference>
<evidence type="ECO:0000256" key="10">
    <source>
        <dbReference type="PROSITE-ProRule" id="PRU00288"/>
    </source>
</evidence>
<feature type="region of interest" description="Disordered" evidence="11">
    <location>
        <begin position="735"/>
        <end position="782"/>
    </location>
</feature>
<dbReference type="Pfam" id="PF00169">
    <property type="entry name" value="PH"/>
    <property type="match status" value="1"/>
</dbReference>
<dbReference type="SMART" id="SM00326">
    <property type="entry name" value="SH3"/>
    <property type="match status" value="1"/>
</dbReference>
<dbReference type="CDD" id="cd13251">
    <property type="entry name" value="PH_ASAP"/>
    <property type="match status" value="1"/>
</dbReference>
<evidence type="ECO:0000256" key="3">
    <source>
        <dbReference type="ARBA" id="ARBA00022490"/>
    </source>
</evidence>
<dbReference type="InterPro" id="IPR037278">
    <property type="entry name" value="ARFGAP/RecO"/>
</dbReference>
<dbReference type="SUPFAM" id="SSF50044">
    <property type="entry name" value="SH3-domain"/>
    <property type="match status" value="1"/>
</dbReference>
<feature type="compositionally biased region" description="Pro residues" evidence="11">
    <location>
        <begin position="835"/>
        <end position="852"/>
    </location>
</feature>
<dbReference type="InterPro" id="IPR011993">
    <property type="entry name" value="PH-like_dom_sf"/>
</dbReference>
<evidence type="ECO:0000256" key="1">
    <source>
        <dbReference type="ARBA" id="ARBA00004496"/>
    </source>
</evidence>
<keyword evidence="4" id="KW-0479">Metal-binding</keyword>
<evidence type="ECO:0000256" key="9">
    <source>
        <dbReference type="PROSITE-ProRule" id="PRU00192"/>
    </source>
</evidence>
<evidence type="ECO:0000259" key="13">
    <source>
        <dbReference type="PROSITE" id="PS50003"/>
    </source>
</evidence>
<dbReference type="Gene3D" id="1.25.40.950">
    <property type="match status" value="1"/>
</dbReference>
<dbReference type="GO" id="GO:0005096">
    <property type="term" value="F:GTPase activator activity"/>
    <property type="evidence" value="ECO:0007669"/>
    <property type="project" value="InterPro"/>
</dbReference>
<dbReference type="PROSITE" id="PS50002">
    <property type="entry name" value="SH3"/>
    <property type="match status" value="1"/>
</dbReference>
<dbReference type="InterPro" id="IPR043593">
    <property type="entry name" value="ASAP"/>
</dbReference>
<dbReference type="InterPro" id="IPR001452">
    <property type="entry name" value="SH3_domain"/>
</dbReference>
<feature type="repeat" description="ANK" evidence="8">
    <location>
        <begin position="564"/>
        <end position="599"/>
    </location>
</feature>
<feature type="compositionally biased region" description="Pro residues" evidence="11">
    <location>
        <begin position="897"/>
        <end position="912"/>
    </location>
</feature>
<dbReference type="Proteomes" id="UP000694701">
    <property type="component" value="Unplaced"/>
</dbReference>
<dbReference type="Ensembl" id="ENSCCRT00020015445.1">
    <property type="protein sequence ID" value="ENSCCRP00020014013.1"/>
    <property type="gene ID" value="ENSCCRG00020004346.1"/>
</dbReference>
<feature type="domain" description="PH" evidence="13">
    <location>
        <begin position="304"/>
        <end position="396"/>
    </location>
</feature>
<reference evidence="15" key="1">
    <citation type="submission" date="2025-08" db="UniProtKB">
        <authorList>
            <consortium name="Ensembl"/>
        </authorList>
    </citation>
    <scope>IDENTIFICATION</scope>
</reference>
<evidence type="ECO:0000256" key="11">
    <source>
        <dbReference type="SAM" id="MobiDB-lite"/>
    </source>
</evidence>
<dbReference type="GO" id="GO:0005737">
    <property type="term" value="C:cytoplasm"/>
    <property type="evidence" value="ECO:0007669"/>
    <property type="project" value="UniProtKB-SubCell"/>
</dbReference>
<feature type="compositionally biased region" description="Polar residues" evidence="11">
    <location>
        <begin position="919"/>
        <end position="940"/>
    </location>
</feature>
<keyword evidence="3" id="KW-0963">Cytoplasm</keyword>
<keyword evidence="5" id="KW-0677">Repeat</keyword>
<dbReference type="AlphaFoldDB" id="A0A8C2CMF9"/>
<feature type="region of interest" description="Disordered" evidence="11">
    <location>
        <begin position="815"/>
        <end position="949"/>
    </location>
</feature>
<dbReference type="PANTHER" id="PTHR45854">
    <property type="entry name" value="ASAP FAMILY MEMBER"/>
    <property type="match status" value="1"/>
</dbReference>
<dbReference type="PROSITE" id="PS50003">
    <property type="entry name" value="PH_DOMAIN"/>
    <property type="match status" value="1"/>
</dbReference>
<dbReference type="SUPFAM" id="SSF57863">
    <property type="entry name" value="ArfGap/RecO-like zinc finger"/>
    <property type="match status" value="1"/>
</dbReference>
<dbReference type="Gene3D" id="2.30.29.30">
    <property type="entry name" value="Pleckstrin-homology domain (PH domain)/Phosphotyrosine-binding domain (PTB)"/>
    <property type="match status" value="1"/>
</dbReference>
<evidence type="ECO:0000259" key="14">
    <source>
        <dbReference type="PROSITE" id="PS50115"/>
    </source>
</evidence>
<dbReference type="FunFam" id="1.25.40.950:FF:000001">
    <property type="entry name" value="Arf-GAP with SH3 domain, ANK repeat and PH domain-containing protein 1"/>
    <property type="match status" value="1"/>
</dbReference>
<evidence type="ECO:0000256" key="5">
    <source>
        <dbReference type="ARBA" id="ARBA00022737"/>
    </source>
</evidence>
<dbReference type="InterPro" id="IPR002110">
    <property type="entry name" value="Ankyrin_rpt"/>
</dbReference>
<feature type="compositionally biased region" description="Polar residues" evidence="11">
    <location>
        <begin position="760"/>
        <end position="770"/>
    </location>
</feature>
<keyword evidence="2 9" id="KW-0728">SH3 domain</keyword>
<dbReference type="InterPro" id="IPR036770">
    <property type="entry name" value="Ankyrin_rpt-contain_sf"/>
</dbReference>
<dbReference type="InterPro" id="IPR038508">
    <property type="entry name" value="ArfGAP_dom_sf"/>
</dbReference>
<dbReference type="SMART" id="SM00248">
    <property type="entry name" value="ANK"/>
    <property type="match status" value="2"/>
</dbReference>
<dbReference type="SUPFAM" id="SSF50729">
    <property type="entry name" value="PH domain-like"/>
    <property type="match status" value="1"/>
</dbReference>
<dbReference type="Pfam" id="PF12796">
    <property type="entry name" value="Ank_2"/>
    <property type="match status" value="1"/>
</dbReference>
<dbReference type="GO" id="GO:0008270">
    <property type="term" value="F:zinc ion binding"/>
    <property type="evidence" value="ECO:0007669"/>
    <property type="project" value="UniProtKB-KW"/>
</dbReference>
<evidence type="ECO:0000256" key="7">
    <source>
        <dbReference type="ARBA" id="ARBA00023043"/>
    </source>
</evidence>
<evidence type="ECO:0000256" key="6">
    <source>
        <dbReference type="ARBA" id="ARBA00022833"/>
    </source>
</evidence>
<dbReference type="SUPFAM" id="SSF103657">
    <property type="entry name" value="BAR/IMD domain-like"/>
    <property type="match status" value="1"/>
</dbReference>
<dbReference type="PROSITE" id="PS50115">
    <property type="entry name" value="ARFGAP"/>
    <property type="match status" value="1"/>
</dbReference>
<dbReference type="PANTHER" id="PTHR45854:SF2">
    <property type="entry name" value="ARF-GAP WITH SH3 DOMAIN, ANK REPEAT AND PH DOMAIN-CONTAINING PROTEIN 1"/>
    <property type="match status" value="1"/>
</dbReference>
<feature type="region of interest" description="Disordered" evidence="11">
    <location>
        <begin position="673"/>
        <end position="703"/>
    </location>
</feature>
<dbReference type="Pfam" id="PF16746">
    <property type="entry name" value="BAR_3"/>
    <property type="match status" value="1"/>
</dbReference>
<keyword evidence="6" id="KW-0862">Zinc</keyword>
<dbReference type="InterPro" id="IPR001164">
    <property type="entry name" value="ArfGAP_dom"/>
</dbReference>
<feature type="domain" description="SH3" evidence="12">
    <location>
        <begin position="955"/>
        <end position="1015"/>
    </location>
</feature>
<keyword evidence="10" id="KW-0863">Zinc-finger</keyword>
<feature type="domain" description="Arf-GAP" evidence="14">
    <location>
        <begin position="419"/>
        <end position="503"/>
    </location>
</feature>
<dbReference type="FunFam" id="1.25.40.20:FF:000006">
    <property type="entry name" value="Arf-GAP with SH3 domain, ANK repeat and PH domain-containing protein 2"/>
    <property type="match status" value="1"/>
</dbReference>
<dbReference type="PROSITE" id="PS50088">
    <property type="entry name" value="ANK_REPEAT"/>
    <property type="match status" value="1"/>
</dbReference>
<evidence type="ECO:0000259" key="12">
    <source>
        <dbReference type="PROSITE" id="PS50002"/>
    </source>
</evidence>
<dbReference type="FunFam" id="2.30.29.30:FF:000012">
    <property type="entry name" value="Arf-GAP with SH3 domain, ANK repeat and PH domain-containing protein 2"/>
    <property type="match status" value="1"/>
</dbReference>
<name>A0A8C2CMF9_CYPCA</name>
<dbReference type="InterPro" id="IPR036028">
    <property type="entry name" value="SH3-like_dom_sf"/>
</dbReference>
<sequence length="1024" mass="114961">MPDQISVSEFLSETTEDYNSPTTSSFITRLQSCRNTVSVLEEALDQDRTSLQKVKKSVKAIYNSGQDHIQNEETYAQALDKFGSNFISWDNPDLGTAFVKFSTLTKELSALLKNMLQSLSHNVIFTLDSLLKGDLKGVKGDLKKPFDKAWKDYETKFTKIEKEKREHAKQHGMIRTEITGAEIAEEMEKERRLFQLQMCEYLIKVNEIKTKKGVDLLQNLIKYYHAQCNFFQDGLKTADKLKQYIEKLAADLYNIKQTQDEEKKQLTALRDLIKSYLQLDQKEDSQSKQGGYSMHQLQGNKEFGSEKKGYLLKKSDGLRKVWQRRKCSVKGGILTISHATSNRQPVKLNLLTCQVKPSTEDRKCFDLISHNRTYHFQAEDEQEFMIWISVLTNSKEEALNMAFRGEQGGGDDGLEDLTKAIIDDVLRMPGNEVCCDCGAPDPKWLSTNLGILTCIECSGIHREMGVHISRIQSMELDKLGTSELLLAKNVGNSSFNEIMEANLPSNIKLIVILYLSLTVRKDSAAAKMSELFEAIRSHDLLALIQVYAEGVELMEPLPEGGQEGGETALHYAVRTGDHTSLHLVDFLVQNSGNLDKQTERGNTALHYCCLYEKQECLKLLLRGKPATDISELHLSVSYLCMCVLQLVQATAGKFNLKVHVEYEWNLRLEELDESDDDLDDKPSPIKKVRSPRPQSFCHSYSLSPHDKLPLPGFTGQRDKQRLSYTALSNQMYSVSTDCTSSPVSDAPPLPPRNAGKGKLETQSLNTTKSTLGPRVLPKLPQKVSLRKIDTIHHPSMDKTNQPPEPVLFQKVLQSSDTPPKVPLADRPQPGDIAPKPQPSELPPKPGELPPKPQLSDLPPKPQLGDLPPKPQLKDLPPKPQLTDISPTKPLTAEVLHKPPPGEMTPKPQPPDTPAIIQQAELTPQPVQSSEDTNGSPTSAEETPVPLPRKINPIKSKMRRVKTIYDCQADNDDELTFVEGEVIVVMGEEDQEWWVSVTTTNFQACAPQHETEEAKILDLQILTFH</sequence>
<organism evidence="15 16">
    <name type="scientific">Cyprinus carpio</name>
    <name type="common">Common carp</name>
    <dbReference type="NCBI Taxonomy" id="7962"/>
    <lineage>
        <taxon>Eukaryota</taxon>
        <taxon>Metazoa</taxon>
        <taxon>Chordata</taxon>
        <taxon>Craniata</taxon>
        <taxon>Vertebrata</taxon>
        <taxon>Euteleostomi</taxon>
        <taxon>Actinopterygii</taxon>
        <taxon>Neopterygii</taxon>
        <taxon>Teleostei</taxon>
        <taxon>Ostariophysi</taxon>
        <taxon>Cypriniformes</taxon>
        <taxon>Cyprinidae</taxon>
        <taxon>Cyprininae</taxon>
        <taxon>Cyprinus</taxon>
    </lineage>
</organism>
<dbReference type="Gene3D" id="1.10.220.150">
    <property type="entry name" value="Arf GTPase activating protein"/>
    <property type="match status" value="1"/>
</dbReference>
<dbReference type="SUPFAM" id="SSF48403">
    <property type="entry name" value="Ankyrin repeat"/>
    <property type="match status" value="1"/>
</dbReference>
<dbReference type="PROSITE" id="PS50297">
    <property type="entry name" value="ANK_REP_REGION"/>
    <property type="match status" value="1"/>
</dbReference>
<dbReference type="SMART" id="SM00233">
    <property type="entry name" value="PH"/>
    <property type="match status" value="1"/>
</dbReference>
<accession>A0A8C2CMF9</accession>
<comment type="subcellular location">
    <subcellularLocation>
        <location evidence="1">Cytoplasm</location>
    </subcellularLocation>
</comment>
<dbReference type="PRINTS" id="PR00405">
    <property type="entry name" value="REVINTRACTNG"/>
</dbReference>
<dbReference type="InterPro" id="IPR004148">
    <property type="entry name" value="BAR_dom"/>
</dbReference>
<dbReference type="SMART" id="SM00105">
    <property type="entry name" value="ArfGap"/>
    <property type="match status" value="1"/>
</dbReference>
<dbReference type="FunFam" id="1.20.1270.60:FF:000004">
    <property type="entry name" value="Arf-GAP with SH3 domain, ANK repeat and PH domain-containing protein 1"/>
    <property type="match status" value="1"/>
</dbReference>
<dbReference type="InterPro" id="IPR001849">
    <property type="entry name" value="PH_domain"/>
</dbReference>
<evidence type="ECO:0000256" key="4">
    <source>
        <dbReference type="ARBA" id="ARBA00022723"/>
    </source>
</evidence>
<dbReference type="InterPro" id="IPR037844">
    <property type="entry name" value="PH_ASAP"/>
</dbReference>
<feature type="compositionally biased region" description="Polar residues" evidence="11">
    <location>
        <begin position="692"/>
        <end position="702"/>
    </location>
</feature>
<dbReference type="Gene3D" id="1.20.1270.60">
    <property type="entry name" value="Arfaptin homology (AH) domain/BAR domain"/>
    <property type="match status" value="1"/>
</dbReference>
<dbReference type="Pfam" id="PF00018">
    <property type="entry name" value="SH3_1"/>
    <property type="match status" value="1"/>
</dbReference>
<keyword evidence="7 8" id="KW-0040">ANK repeat</keyword>
<evidence type="ECO:0000256" key="8">
    <source>
        <dbReference type="PROSITE-ProRule" id="PRU00023"/>
    </source>
</evidence>
<dbReference type="InterPro" id="IPR027267">
    <property type="entry name" value="AH/BAR_dom_sf"/>
</dbReference>
<evidence type="ECO:0000313" key="15">
    <source>
        <dbReference type="Ensembl" id="ENSCCRP00020014013.1"/>
    </source>
</evidence>
<dbReference type="Pfam" id="PF01412">
    <property type="entry name" value="ArfGap"/>
    <property type="match status" value="1"/>
</dbReference>
<evidence type="ECO:0000256" key="2">
    <source>
        <dbReference type="ARBA" id="ARBA00022443"/>
    </source>
</evidence>
<protein>
    <submittedName>
        <fullName evidence="15">ArfGAP with SH3 domain, ankyrin repeat and PH domain 1b</fullName>
    </submittedName>
</protein>